<reference evidence="1 2" key="2">
    <citation type="journal article" date="2010" name="Nucleic Acids Res.">
        <title>BeetleBase in 2010: revisions to provide comprehensive genomic information for Tribolium castaneum.</title>
        <authorList>
            <person name="Kim H.S."/>
            <person name="Murphy T."/>
            <person name="Xia J."/>
            <person name="Caragea D."/>
            <person name="Park Y."/>
            <person name="Beeman R.W."/>
            <person name="Lorenzen M.D."/>
            <person name="Butcher S."/>
            <person name="Manak J.R."/>
            <person name="Brown S.J."/>
        </authorList>
    </citation>
    <scope>GENOME REANNOTATION</scope>
    <source>
        <strain evidence="1 2">Georgia GA2</strain>
    </source>
</reference>
<dbReference type="HOGENOM" id="CLU_1637597_0_0_1"/>
<gene>
    <name evidence="1" type="primary">GLEAN_14451</name>
    <name evidence="1" type="ORF">TcasGA2_TC014451</name>
</gene>
<accession>D6WM11</accession>
<proteinExistence type="predicted"/>
<reference evidence="1 2" key="1">
    <citation type="journal article" date="2008" name="Nature">
        <title>The genome of the model beetle and pest Tribolium castaneum.</title>
        <authorList>
            <consortium name="Tribolium Genome Sequencing Consortium"/>
            <person name="Richards S."/>
            <person name="Gibbs R.A."/>
            <person name="Weinstock G.M."/>
            <person name="Brown S.J."/>
            <person name="Denell R."/>
            <person name="Beeman R.W."/>
            <person name="Gibbs R."/>
            <person name="Beeman R.W."/>
            <person name="Brown S.J."/>
            <person name="Bucher G."/>
            <person name="Friedrich M."/>
            <person name="Grimmelikhuijzen C.J."/>
            <person name="Klingler M."/>
            <person name="Lorenzen M."/>
            <person name="Richards S."/>
            <person name="Roth S."/>
            <person name="Schroder R."/>
            <person name="Tautz D."/>
            <person name="Zdobnov E.M."/>
            <person name="Muzny D."/>
            <person name="Gibbs R.A."/>
            <person name="Weinstock G.M."/>
            <person name="Attaway T."/>
            <person name="Bell S."/>
            <person name="Buhay C.J."/>
            <person name="Chandrabose M.N."/>
            <person name="Chavez D."/>
            <person name="Clerk-Blankenburg K.P."/>
            <person name="Cree A."/>
            <person name="Dao M."/>
            <person name="Davis C."/>
            <person name="Chacko J."/>
            <person name="Dinh H."/>
            <person name="Dugan-Rocha S."/>
            <person name="Fowler G."/>
            <person name="Garner T.T."/>
            <person name="Garnes J."/>
            <person name="Gnirke A."/>
            <person name="Hawes A."/>
            <person name="Hernandez J."/>
            <person name="Hines S."/>
            <person name="Holder M."/>
            <person name="Hume J."/>
            <person name="Jhangiani S.N."/>
            <person name="Joshi V."/>
            <person name="Khan Z.M."/>
            <person name="Jackson L."/>
            <person name="Kovar C."/>
            <person name="Kowis A."/>
            <person name="Lee S."/>
            <person name="Lewis L.R."/>
            <person name="Margolis J."/>
            <person name="Morgan M."/>
            <person name="Nazareth L.V."/>
            <person name="Nguyen N."/>
            <person name="Okwuonu G."/>
            <person name="Parker D."/>
            <person name="Richards S."/>
            <person name="Ruiz S.J."/>
            <person name="Santibanez J."/>
            <person name="Savard J."/>
            <person name="Scherer S.E."/>
            <person name="Schneider B."/>
            <person name="Sodergren E."/>
            <person name="Tautz D."/>
            <person name="Vattahil S."/>
            <person name="Villasana D."/>
            <person name="White C.S."/>
            <person name="Wright R."/>
            <person name="Park Y."/>
            <person name="Beeman R.W."/>
            <person name="Lord J."/>
            <person name="Oppert B."/>
            <person name="Lorenzen M."/>
            <person name="Brown S."/>
            <person name="Wang L."/>
            <person name="Savard J."/>
            <person name="Tautz D."/>
            <person name="Richards S."/>
            <person name="Weinstock G."/>
            <person name="Gibbs R.A."/>
            <person name="Liu Y."/>
            <person name="Worley K."/>
            <person name="Weinstock G."/>
            <person name="Elsik C.G."/>
            <person name="Reese J.T."/>
            <person name="Elhaik E."/>
            <person name="Landan G."/>
            <person name="Graur D."/>
            <person name="Arensburger P."/>
            <person name="Atkinson P."/>
            <person name="Beeman R.W."/>
            <person name="Beidler J."/>
            <person name="Brown S.J."/>
            <person name="Demuth J.P."/>
            <person name="Drury D.W."/>
            <person name="Du Y.Z."/>
            <person name="Fujiwara H."/>
            <person name="Lorenzen M."/>
            <person name="Maselli V."/>
            <person name="Osanai M."/>
            <person name="Park Y."/>
            <person name="Robertson H.M."/>
            <person name="Tu Z."/>
            <person name="Wang J.J."/>
            <person name="Wang S."/>
            <person name="Richards S."/>
            <person name="Song H."/>
            <person name="Zhang L."/>
            <person name="Sodergren E."/>
            <person name="Werner D."/>
            <person name="Stanke M."/>
            <person name="Morgenstern B."/>
            <person name="Solovyev V."/>
            <person name="Kosarev P."/>
            <person name="Brown G."/>
            <person name="Chen H.C."/>
            <person name="Ermolaeva O."/>
            <person name="Hlavina W."/>
            <person name="Kapustin Y."/>
            <person name="Kiryutin B."/>
            <person name="Kitts P."/>
            <person name="Maglott D."/>
            <person name="Pruitt K."/>
            <person name="Sapojnikov V."/>
            <person name="Souvorov A."/>
            <person name="Mackey A.J."/>
            <person name="Waterhouse R.M."/>
            <person name="Wyder S."/>
            <person name="Zdobnov E.M."/>
            <person name="Zdobnov E.M."/>
            <person name="Wyder S."/>
            <person name="Kriventseva E.V."/>
            <person name="Kadowaki T."/>
            <person name="Bork P."/>
            <person name="Aranda M."/>
            <person name="Bao R."/>
            <person name="Beermann A."/>
            <person name="Berns N."/>
            <person name="Bolognesi R."/>
            <person name="Bonneton F."/>
            <person name="Bopp D."/>
            <person name="Brown S.J."/>
            <person name="Bucher G."/>
            <person name="Butts T."/>
            <person name="Chaumot A."/>
            <person name="Denell R.E."/>
            <person name="Ferrier D.E."/>
            <person name="Friedrich M."/>
            <person name="Gordon C.M."/>
            <person name="Jindra M."/>
            <person name="Klingler M."/>
            <person name="Lan Q."/>
            <person name="Lattorff H.M."/>
            <person name="Laudet V."/>
            <person name="von Levetsow C."/>
            <person name="Liu Z."/>
            <person name="Lutz R."/>
            <person name="Lynch J.A."/>
            <person name="da Fonseca R.N."/>
            <person name="Posnien N."/>
            <person name="Reuter R."/>
            <person name="Roth S."/>
            <person name="Savard J."/>
            <person name="Schinko J.B."/>
            <person name="Schmitt C."/>
            <person name="Schoppmeier M."/>
            <person name="Schroder R."/>
            <person name="Shippy T.D."/>
            <person name="Simonnet F."/>
            <person name="Marques-Souza H."/>
            <person name="Tautz D."/>
            <person name="Tomoyasu Y."/>
            <person name="Trauner J."/>
            <person name="Van der Zee M."/>
            <person name="Vervoort M."/>
            <person name="Wittkopp N."/>
            <person name="Wimmer E.A."/>
            <person name="Yang X."/>
            <person name="Jones A.K."/>
            <person name="Sattelle D.B."/>
            <person name="Ebert P.R."/>
            <person name="Nelson D."/>
            <person name="Scott J.G."/>
            <person name="Beeman R.W."/>
            <person name="Muthukrishnan S."/>
            <person name="Kramer K.J."/>
            <person name="Arakane Y."/>
            <person name="Beeman R.W."/>
            <person name="Zhu Q."/>
            <person name="Hogenkamp D."/>
            <person name="Dixit R."/>
            <person name="Oppert B."/>
            <person name="Jiang H."/>
            <person name="Zou Z."/>
            <person name="Marshall J."/>
            <person name="Elpidina E."/>
            <person name="Vinokurov K."/>
            <person name="Oppert C."/>
            <person name="Zou Z."/>
            <person name="Evans J."/>
            <person name="Lu Z."/>
            <person name="Zhao P."/>
            <person name="Sumathipala N."/>
            <person name="Altincicek B."/>
            <person name="Vilcinskas A."/>
            <person name="Williams M."/>
            <person name="Hultmark D."/>
            <person name="Hetru C."/>
            <person name="Jiang H."/>
            <person name="Grimmelikhuijzen C.J."/>
            <person name="Hauser F."/>
            <person name="Cazzamali G."/>
            <person name="Williamson M."/>
            <person name="Park Y."/>
            <person name="Li B."/>
            <person name="Tanaka Y."/>
            <person name="Predel R."/>
            <person name="Neupert S."/>
            <person name="Schachtner J."/>
            <person name="Verleyen P."/>
            <person name="Raible F."/>
            <person name="Bork P."/>
            <person name="Friedrich M."/>
            <person name="Walden K.K."/>
            <person name="Robertson H.M."/>
            <person name="Angeli S."/>
            <person name="Foret S."/>
            <person name="Bucher G."/>
            <person name="Schuetz S."/>
            <person name="Maleszka R."/>
            <person name="Wimmer E.A."/>
            <person name="Beeman R.W."/>
            <person name="Lorenzen M."/>
            <person name="Tomoyasu Y."/>
            <person name="Miller S.C."/>
            <person name="Grossmann D."/>
            <person name="Bucher G."/>
        </authorList>
    </citation>
    <scope>NUCLEOTIDE SEQUENCE [LARGE SCALE GENOMIC DNA]</scope>
    <source>
        <strain evidence="1 2">Georgia GA2</strain>
    </source>
</reference>
<name>D6WM11_TRICA</name>
<evidence type="ECO:0000313" key="1">
    <source>
        <dbReference type="EMBL" id="EFA04202.1"/>
    </source>
</evidence>
<organism evidence="1 2">
    <name type="scientific">Tribolium castaneum</name>
    <name type="common">Red flour beetle</name>
    <dbReference type="NCBI Taxonomy" id="7070"/>
    <lineage>
        <taxon>Eukaryota</taxon>
        <taxon>Metazoa</taxon>
        <taxon>Ecdysozoa</taxon>
        <taxon>Arthropoda</taxon>
        <taxon>Hexapoda</taxon>
        <taxon>Insecta</taxon>
        <taxon>Pterygota</taxon>
        <taxon>Neoptera</taxon>
        <taxon>Endopterygota</taxon>
        <taxon>Coleoptera</taxon>
        <taxon>Polyphaga</taxon>
        <taxon>Cucujiformia</taxon>
        <taxon>Tenebrionidae</taxon>
        <taxon>Tenebrionidae incertae sedis</taxon>
        <taxon>Tribolium</taxon>
    </lineage>
</organism>
<dbReference type="InParanoid" id="D6WM11"/>
<dbReference type="EMBL" id="KQ971343">
    <property type="protein sequence ID" value="EFA04202.1"/>
    <property type="molecule type" value="Genomic_DNA"/>
</dbReference>
<evidence type="ECO:0000313" key="2">
    <source>
        <dbReference type="Proteomes" id="UP000007266"/>
    </source>
</evidence>
<sequence length="162" mass="18258">MRRQPQQRLKKPKIGALDVSSEKLHLSPCESFNGSRPTEREIKDCNVPVSTSFFSLLRLRFFIGRRRTKLSERKNVEHLSVFVLETTLTSDAAGHSGANRIDTALGWPLASCKMPPLSLLSLARVYGRKPLTDGLVPMVMEALRDSYDLRSEGRVYGERKGK</sequence>
<keyword evidence="2" id="KW-1185">Reference proteome</keyword>
<protein>
    <submittedName>
        <fullName evidence="1">Uncharacterized protein</fullName>
    </submittedName>
</protein>
<dbReference type="AlphaFoldDB" id="D6WM11"/>
<dbReference type="Proteomes" id="UP000007266">
    <property type="component" value="Linkage group 5"/>
</dbReference>